<reference evidence="11 12" key="1">
    <citation type="submission" date="2019-03" db="EMBL/GenBank/DDBJ databases">
        <title>Freshwater and sediment microbial communities from various areas in North America, analyzing microbe dynamics in response to fracking.</title>
        <authorList>
            <person name="Lamendella R."/>
        </authorList>
    </citation>
    <scope>NUCLEOTIDE SEQUENCE [LARGE SCALE GENOMIC DNA]</scope>
    <source>
        <strain evidence="11 12">175.2</strain>
    </source>
</reference>
<keyword evidence="12" id="KW-1185">Reference proteome</keyword>
<comment type="similarity">
    <text evidence="8 9">Belongs to the TRAP transporter small permease family.</text>
</comment>
<dbReference type="Proteomes" id="UP000295097">
    <property type="component" value="Unassembled WGS sequence"/>
</dbReference>
<sequence length="170" mass="18397">MTKMRGLTSVLLRIESAITKIALALGCVALALAFAAGTYQVIARFILLRSAAWTEPFIQITLIWMTYLALAAAIRAGSLIAVDMAMRLGNDLTRKLLRVAGTTAVFCLLSVLVWFGIELVTRVRFQNIAGLNISASWAYLALPVGSAFSMLALFAHLADPPPRDEQALSE</sequence>
<comment type="subunit">
    <text evidence="9">The complex comprises the extracytoplasmic solute receptor protein and the two transmembrane proteins.</text>
</comment>
<feature type="domain" description="Tripartite ATP-independent periplasmic transporters DctQ component" evidence="10">
    <location>
        <begin position="36"/>
        <end position="158"/>
    </location>
</feature>
<dbReference type="RefSeq" id="WP_132314268.1">
    <property type="nucleotide sequence ID" value="NZ_SMAR01000064.1"/>
</dbReference>
<keyword evidence="7 9" id="KW-0472">Membrane</keyword>
<evidence type="ECO:0000256" key="3">
    <source>
        <dbReference type="ARBA" id="ARBA00022475"/>
    </source>
</evidence>
<name>A0A4R3NEI7_9HYPH</name>
<dbReference type="GO" id="GO:0005886">
    <property type="term" value="C:plasma membrane"/>
    <property type="evidence" value="ECO:0007669"/>
    <property type="project" value="UniProtKB-SubCell"/>
</dbReference>
<evidence type="ECO:0000256" key="4">
    <source>
        <dbReference type="ARBA" id="ARBA00022519"/>
    </source>
</evidence>
<dbReference type="EMBL" id="SMAR01000064">
    <property type="protein sequence ID" value="TCT28202.1"/>
    <property type="molecule type" value="Genomic_DNA"/>
</dbReference>
<evidence type="ECO:0000256" key="7">
    <source>
        <dbReference type="ARBA" id="ARBA00023136"/>
    </source>
</evidence>
<proteinExistence type="inferred from homology"/>
<evidence type="ECO:0000256" key="2">
    <source>
        <dbReference type="ARBA" id="ARBA00022448"/>
    </source>
</evidence>
<evidence type="ECO:0000313" key="12">
    <source>
        <dbReference type="Proteomes" id="UP000295097"/>
    </source>
</evidence>
<keyword evidence="2 9" id="KW-0813">Transport</keyword>
<dbReference type="PANTHER" id="PTHR35011:SF11">
    <property type="entry name" value="TRAP TRANSPORTER SMALL PERMEASE PROTEIN"/>
    <property type="match status" value="1"/>
</dbReference>
<dbReference type="InterPro" id="IPR055348">
    <property type="entry name" value="DctQ"/>
</dbReference>
<accession>A0A4R3NEI7</accession>
<dbReference type="PANTHER" id="PTHR35011">
    <property type="entry name" value="2,3-DIKETO-L-GULONATE TRAP TRANSPORTER SMALL PERMEASE PROTEIN YIAM"/>
    <property type="match status" value="1"/>
</dbReference>
<comment type="function">
    <text evidence="9">Part of the tripartite ATP-independent periplasmic (TRAP) transport system.</text>
</comment>
<evidence type="ECO:0000256" key="6">
    <source>
        <dbReference type="ARBA" id="ARBA00022989"/>
    </source>
</evidence>
<evidence type="ECO:0000256" key="9">
    <source>
        <dbReference type="RuleBase" id="RU369079"/>
    </source>
</evidence>
<keyword evidence="6 9" id="KW-1133">Transmembrane helix</keyword>
<dbReference type="AlphaFoldDB" id="A0A4R3NEI7"/>
<gene>
    <name evidence="11" type="ORF">EDC90_10646</name>
</gene>
<evidence type="ECO:0000256" key="8">
    <source>
        <dbReference type="ARBA" id="ARBA00038436"/>
    </source>
</evidence>
<evidence type="ECO:0000256" key="1">
    <source>
        <dbReference type="ARBA" id="ARBA00004429"/>
    </source>
</evidence>
<comment type="caution">
    <text evidence="11">The sequence shown here is derived from an EMBL/GenBank/DDBJ whole genome shotgun (WGS) entry which is preliminary data.</text>
</comment>
<feature type="transmembrane region" description="Helical" evidence="9">
    <location>
        <begin position="62"/>
        <end position="84"/>
    </location>
</feature>
<keyword evidence="5 9" id="KW-0812">Transmembrane</keyword>
<feature type="transmembrane region" description="Helical" evidence="9">
    <location>
        <begin position="96"/>
        <end position="117"/>
    </location>
</feature>
<evidence type="ECO:0000313" key="11">
    <source>
        <dbReference type="EMBL" id="TCT28202.1"/>
    </source>
</evidence>
<dbReference type="GO" id="GO:0022857">
    <property type="term" value="F:transmembrane transporter activity"/>
    <property type="evidence" value="ECO:0007669"/>
    <property type="project" value="UniProtKB-UniRule"/>
</dbReference>
<dbReference type="OrthoDB" id="4250245at2"/>
<keyword evidence="3" id="KW-1003">Cell membrane</keyword>
<dbReference type="Pfam" id="PF04290">
    <property type="entry name" value="DctQ"/>
    <property type="match status" value="1"/>
</dbReference>
<dbReference type="InterPro" id="IPR007387">
    <property type="entry name" value="TRAP_DctQ"/>
</dbReference>
<comment type="subcellular location">
    <subcellularLocation>
        <location evidence="1 9">Cell inner membrane</location>
        <topology evidence="1 9">Multi-pass membrane protein</topology>
    </subcellularLocation>
</comment>
<evidence type="ECO:0000256" key="5">
    <source>
        <dbReference type="ARBA" id="ARBA00022692"/>
    </source>
</evidence>
<keyword evidence="4 9" id="KW-0997">Cell inner membrane</keyword>
<feature type="transmembrane region" description="Helical" evidence="9">
    <location>
        <begin position="21"/>
        <end position="42"/>
    </location>
</feature>
<evidence type="ECO:0000259" key="10">
    <source>
        <dbReference type="Pfam" id="PF04290"/>
    </source>
</evidence>
<feature type="transmembrane region" description="Helical" evidence="9">
    <location>
        <begin position="137"/>
        <end position="158"/>
    </location>
</feature>
<dbReference type="GO" id="GO:0015740">
    <property type="term" value="P:C4-dicarboxylate transport"/>
    <property type="evidence" value="ECO:0007669"/>
    <property type="project" value="TreeGrafter"/>
</dbReference>
<protein>
    <recommendedName>
        <fullName evidence="9">TRAP transporter small permease protein</fullName>
    </recommendedName>
</protein>
<organism evidence="11 12">
    <name type="scientific">Martelella mediterranea</name>
    <dbReference type="NCBI Taxonomy" id="293089"/>
    <lineage>
        <taxon>Bacteria</taxon>
        <taxon>Pseudomonadati</taxon>
        <taxon>Pseudomonadota</taxon>
        <taxon>Alphaproteobacteria</taxon>
        <taxon>Hyphomicrobiales</taxon>
        <taxon>Aurantimonadaceae</taxon>
        <taxon>Martelella</taxon>
    </lineage>
</organism>